<reference evidence="1 2" key="1">
    <citation type="submission" date="2024-01" db="EMBL/GenBank/DDBJ databases">
        <title>The genomes of 5 underutilized Papilionoideae crops provide insights into root nodulation and disease resistanc.</title>
        <authorList>
            <person name="Jiang F."/>
        </authorList>
    </citation>
    <scope>NUCLEOTIDE SEQUENCE [LARGE SCALE GENOMIC DNA]</scope>
    <source>
        <strain evidence="1">JINMINGXINNONG_FW02</strain>
        <tissue evidence="1">Leaves</tissue>
    </source>
</reference>
<evidence type="ECO:0000313" key="2">
    <source>
        <dbReference type="Proteomes" id="UP001374584"/>
    </source>
</evidence>
<accession>A0AAN9L0R7</accession>
<gene>
    <name evidence="1" type="ORF">VNO80_33959</name>
</gene>
<dbReference type="EMBL" id="JAYMYR010000106">
    <property type="protein sequence ID" value="KAK7325693.1"/>
    <property type="molecule type" value="Genomic_DNA"/>
</dbReference>
<evidence type="ECO:0000313" key="1">
    <source>
        <dbReference type="EMBL" id="KAK7325693.1"/>
    </source>
</evidence>
<sequence length="67" mass="7567">MPQKEPTSRSLPLRQAVAFTEDYDWGRRTEVPICTTSVHTSIKEGGLGIRRRIVGMNDCGMNMISRD</sequence>
<keyword evidence="2" id="KW-1185">Reference proteome</keyword>
<comment type="caution">
    <text evidence="1">The sequence shown here is derived from an EMBL/GenBank/DDBJ whole genome shotgun (WGS) entry which is preliminary data.</text>
</comment>
<organism evidence="1 2">
    <name type="scientific">Phaseolus coccineus</name>
    <name type="common">Scarlet runner bean</name>
    <name type="synonym">Phaseolus multiflorus</name>
    <dbReference type="NCBI Taxonomy" id="3886"/>
    <lineage>
        <taxon>Eukaryota</taxon>
        <taxon>Viridiplantae</taxon>
        <taxon>Streptophyta</taxon>
        <taxon>Embryophyta</taxon>
        <taxon>Tracheophyta</taxon>
        <taxon>Spermatophyta</taxon>
        <taxon>Magnoliopsida</taxon>
        <taxon>eudicotyledons</taxon>
        <taxon>Gunneridae</taxon>
        <taxon>Pentapetalae</taxon>
        <taxon>rosids</taxon>
        <taxon>fabids</taxon>
        <taxon>Fabales</taxon>
        <taxon>Fabaceae</taxon>
        <taxon>Papilionoideae</taxon>
        <taxon>50 kb inversion clade</taxon>
        <taxon>NPAAA clade</taxon>
        <taxon>indigoferoid/millettioid clade</taxon>
        <taxon>Phaseoleae</taxon>
        <taxon>Phaseolus</taxon>
    </lineage>
</organism>
<protein>
    <submittedName>
        <fullName evidence="1">Uncharacterized protein</fullName>
    </submittedName>
</protein>
<name>A0AAN9L0R7_PHACN</name>
<proteinExistence type="predicted"/>
<dbReference type="Proteomes" id="UP001374584">
    <property type="component" value="Unassembled WGS sequence"/>
</dbReference>
<dbReference type="AlphaFoldDB" id="A0AAN9L0R7"/>